<gene>
    <name evidence="3" type="ORF">PLBR_LOCUS7726</name>
</gene>
<feature type="region of interest" description="Disordered" evidence="1">
    <location>
        <begin position="25"/>
        <end position="56"/>
    </location>
</feature>
<evidence type="ECO:0000313" key="3">
    <source>
        <dbReference type="EMBL" id="SPR00511.1"/>
    </source>
</evidence>
<organism evidence="3 4">
    <name type="scientific">Plasmodiophora brassicae</name>
    <name type="common">Clubroot disease agent</name>
    <dbReference type="NCBI Taxonomy" id="37360"/>
    <lineage>
        <taxon>Eukaryota</taxon>
        <taxon>Sar</taxon>
        <taxon>Rhizaria</taxon>
        <taxon>Endomyxa</taxon>
        <taxon>Phytomyxea</taxon>
        <taxon>Plasmodiophorida</taxon>
        <taxon>Plasmodiophoridae</taxon>
        <taxon>Plasmodiophora</taxon>
    </lineage>
</organism>
<feature type="region of interest" description="Disordered" evidence="1">
    <location>
        <begin position="70"/>
        <end position="179"/>
    </location>
</feature>
<reference evidence="3 4" key="1">
    <citation type="submission" date="2018-03" db="EMBL/GenBank/DDBJ databases">
        <authorList>
            <person name="Fogelqvist J."/>
        </authorList>
    </citation>
    <scope>NUCLEOTIDE SEQUENCE [LARGE SCALE GENOMIC DNA]</scope>
</reference>
<feature type="signal peptide" evidence="2">
    <location>
        <begin position="1"/>
        <end position="22"/>
    </location>
</feature>
<evidence type="ECO:0000313" key="4">
    <source>
        <dbReference type="Proteomes" id="UP000290189"/>
    </source>
</evidence>
<keyword evidence="2" id="KW-0732">Signal</keyword>
<keyword evidence="3" id="KW-0496">Mitochondrion</keyword>
<proteinExistence type="predicted"/>
<evidence type="ECO:0000256" key="1">
    <source>
        <dbReference type="SAM" id="MobiDB-lite"/>
    </source>
</evidence>
<evidence type="ECO:0000256" key="2">
    <source>
        <dbReference type="SAM" id="SignalP"/>
    </source>
</evidence>
<dbReference type="Proteomes" id="UP000290189">
    <property type="component" value="Unassembled WGS sequence"/>
</dbReference>
<dbReference type="EMBL" id="OVEO01000014">
    <property type="protein sequence ID" value="SPR00511.1"/>
    <property type="molecule type" value="Genomic_DNA"/>
</dbReference>
<feature type="chain" id="PRO_5018015750" evidence="2">
    <location>
        <begin position="23"/>
        <end position="245"/>
    </location>
</feature>
<accession>A0A3P3YJY3</accession>
<protein>
    <submittedName>
        <fullName evidence="3">Uncharacterized protein</fullName>
    </submittedName>
</protein>
<geneLocation type="mitochondrion" evidence="3"/>
<feature type="compositionally biased region" description="Basic and acidic residues" evidence="1">
    <location>
        <begin position="119"/>
        <end position="135"/>
    </location>
</feature>
<sequence>MTSSSLLIAAALALGMATIATGHEHGDSRTLPANANSHGHNHEDDGGHTRSGSRPVDMADRASHRENDGITMIHPHHSKPLPANLIGDDDDMDSHKRMTKHAGARRDGGQGHGDGWPTTDHEHAGEKVEQRRGAGDDSEIADDEGMRRKKANTRTSTSNRRKDGGEGWAHSTPAGEPMMDVTPVIDVDETPVEHYAELRVHQPDVTHRQTVVEQEPVEIEYAPIVVRHDPVIREESRPFAFRPPQ</sequence>
<name>A0A3P3YJY3_PLABS</name>
<dbReference type="AlphaFoldDB" id="A0A3P3YJY3"/>